<evidence type="ECO:0000256" key="1">
    <source>
        <dbReference type="ARBA" id="ARBA00004479"/>
    </source>
</evidence>
<keyword evidence="3 10" id="KW-0812">Transmembrane</keyword>
<evidence type="ECO:0000256" key="2">
    <source>
        <dbReference type="ARBA" id="ARBA00022614"/>
    </source>
</evidence>
<dbReference type="EMBL" id="JABEZY010000007">
    <property type="protein sequence ID" value="MBA0742707.1"/>
    <property type="molecule type" value="Genomic_DNA"/>
</dbReference>
<gene>
    <name evidence="11" type="ORF">Gogos_015735</name>
</gene>
<evidence type="ECO:0000256" key="10">
    <source>
        <dbReference type="SAM" id="Phobius"/>
    </source>
</evidence>
<organism evidence="11 12">
    <name type="scientific">Gossypium gossypioides</name>
    <name type="common">Mexican cotton</name>
    <name type="synonym">Selera gossypioides</name>
    <dbReference type="NCBI Taxonomy" id="34282"/>
    <lineage>
        <taxon>Eukaryota</taxon>
        <taxon>Viridiplantae</taxon>
        <taxon>Streptophyta</taxon>
        <taxon>Embryophyta</taxon>
        <taxon>Tracheophyta</taxon>
        <taxon>Spermatophyta</taxon>
        <taxon>Magnoliopsida</taxon>
        <taxon>eudicotyledons</taxon>
        <taxon>Gunneridae</taxon>
        <taxon>Pentapetalae</taxon>
        <taxon>rosids</taxon>
        <taxon>malvids</taxon>
        <taxon>Malvales</taxon>
        <taxon>Malvaceae</taxon>
        <taxon>Malvoideae</taxon>
        <taxon>Gossypium</taxon>
    </lineage>
</organism>
<dbReference type="Pfam" id="PF13855">
    <property type="entry name" value="LRR_8"/>
    <property type="match status" value="1"/>
</dbReference>
<comment type="subcellular location">
    <subcellularLocation>
        <location evidence="1">Membrane</location>
        <topology evidence="1">Single-pass type I membrane protein</topology>
    </subcellularLocation>
</comment>
<evidence type="ECO:0000256" key="9">
    <source>
        <dbReference type="ARBA" id="ARBA00023180"/>
    </source>
</evidence>
<dbReference type="Gene3D" id="3.80.10.10">
    <property type="entry name" value="Ribonuclease Inhibitor"/>
    <property type="match status" value="2"/>
</dbReference>
<evidence type="ECO:0000256" key="3">
    <source>
        <dbReference type="ARBA" id="ARBA00022692"/>
    </source>
</evidence>
<keyword evidence="8" id="KW-0675">Receptor</keyword>
<dbReference type="Proteomes" id="UP000593579">
    <property type="component" value="Unassembled WGS sequence"/>
</dbReference>
<dbReference type="InterPro" id="IPR001611">
    <property type="entry name" value="Leu-rich_rpt"/>
</dbReference>
<dbReference type="InterPro" id="IPR032675">
    <property type="entry name" value="LRR_dom_sf"/>
</dbReference>
<evidence type="ECO:0000256" key="5">
    <source>
        <dbReference type="ARBA" id="ARBA00022737"/>
    </source>
</evidence>
<dbReference type="OrthoDB" id="1600340at2759"/>
<keyword evidence="12" id="KW-1185">Reference proteome</keyword>
<evidence type="ECO:0000256" key="6">
    <source>
        <dbReference type="ARBA" id="ARBA00022989"/>
    </source>
</evidence>
<dbReference type="InterPro" id="IPR046956">
    <property type="entry name" value="RLP23-like"/>
</dbReference>
<keyword evidence="7 10" id="KW-0472">Membrane</keyword>
<feature type="transmembrane region" description="Helical" evidence="10">
    <location>
        <begin position="14"/>
        <end position="42"/>
    </location>
</feature>
<keyword evidence="2" id="KW-0433">Leucine-rich repeat</keyword>
<dbReference type="AlphaFoldDB" id="A0A7J9C2S7"/>
<evidence type="ECO:0000313" key="12">
    <source>
        <dbReference type="Proteomes" id="UP000593579"/>
    </source>
</evidence>
<evidence type="ECO:0000256" key="7">
    <source>
        <dbReference type="ARBA" id="ARBA00023136"/>
    </source>
</evidence>
<proteinExistence type="predicted"/>
<sequence>MIHLRLVLILQNHWLFLIFLGTAFLHYLSRYLVFIVLCPLIFSENSLEGPIPCYFGNISFLEVLDLTLNRLNSSIPNSLYSLNRLQFLSRSENQLQRTISRAIGNLSSITHLDLCSNFMLEGRLPTSLEYLCKLKEMDLSYEKIEDGISELLQSLSRCCLGSLESLDMADNQLSGHLTDQLGQFKNLAYLSLARNKIFGPIQLSIGELSSLKFFDVSENQLKGTFPLCFGQLESLETLDFGYNLLEGVVLETHFSNLTRLKTLKASHNI</sequence>
<keyword evidence="5" id="KW-0677">Repeat</keyword>
<dbReference type="Pfam" id="PF00560">
    <property type="entry name" value="LRR_1"/>
    <property type="match status" value="2"/>
</dbReference>
<reference evidence="11 12" key="1">
    <citation type="journal article" date="2019" name="Genome Biol. Evol.">
        <title>Insights into the evolution of the New World diploid cottons (Gossypium, subgenus Houzingenia) based on genome sequencing.</title>
        <authorList>
            <person name="Grover C.E."/>
            <person name="Arick M.A. 2nd"/>
            <person name="Thrash A."/>
            <person name="Conover J.L."/>
            <person name="Sanders W.S."/>
            <person name="Peterson D.G."/>
            <person name="Frelichowski J.E."/>
            <person name="Scheffler J.A."/>
            <person name="Scheffler B.E."/>
            <person name="Wendel J.F."/>
        </authorList>
    </citation>
    <scope>NUCLEOTIDE SEQUENCE [LARGE SCALE GENOMIC DNA]</scope>
    <source>
        <strain evidence="11">5</strain>
        <tissue evidence="11">Leaf</tissue>
    </source>
</reference>
<keyword evidence="9" id="KW-0325">Glycoprotein</keyword>
<name>A0A7J9C2S7_GOSGO</name>
<keyword evidence="6 10" id="KW-1133">Transmembrane helix</keyword>
<keyword evidence="4" id="KW-0732">Signal</keyword>
<evidence type="ECO:0000256" key="4">
    <source>
        <dbReference type="ARBA" id="ARBA00022729"/>
    </source>
</evidence>
<dbReference type="SUPFAM" id="SSF52058">
    <property type="entry name" value="L domain-like"/>
    <property type="match status" value="1"/>
</dbReference>
<dbReference type="PANTHER" id="PTHR48063:SF48">
    <property type="entry name" value="LRR RECEPTOR-LIKE SERINE_THREONINE-PROTEIN KINASE FLS2"/>
    <property type="match status" value="1"/>
</dbReference>
<evidence type="ECO:0000313" key="11">
    <source>
        <dbReference type="EMBL" id="MBA0742707.1"/>
    </source>
</evidence>
<comment type="caution">
    <text evidence="11">The sequence shown here is derived from an EMBL/GenBank/DDBJ whole genome shotgun (WGS) entry which is preliminary data.</text>
</comment>
<dbReference type="FunFam" id="3.80.10.10:FF:000383">
    <property type="entry name" value="Leucine-rich repeat receptor protein kinase EMS1"/>
    <property type="match status" value="2"/>
</dbReference>
<dbReference type="PANTHER" id="PTHR48063">
    <property type="entry name" value="LRR RECEPTOR-LIKE KINASE"/>
    <property type="match status" value="1"/>
</dbReference>
<evidence type="ECO:0000256" key="8">
    <source>
        <dbReference type="ARBA" id="ARBA00023170"/>
    </source>
</evidence>
<protein>
    <submittedName>
        <fullName evidence="11">Uncharacterized protein</fullName>
    </submittedName>
</protein>
<dbReference type="GO" id="GO:0016020">
    <property type="term" value="C:membrane"/>
    <property type="evidence" value="ECO:0007669"/>
    <property type="project" value="UniProtKB-SubCell"/>
</dbReference>
<accession>A0A7J9C2S7</accession>